<comment type="catalytic activity">
    <reaction evidence="1 12 13">
        <text>[protein]-peptidylproline (omega=180) = [protein]-peptidylproline (omega=0)</text>
        <dbReference type="Rhea" id="RHEA:16237"/>
        <dbReference type="Rhea" id="RHEA-COMP:10747"/>
        <dbReference type="Rhea" id="RHEA-COMP:10748"/>
        <dbReference type="ChEBI" id="CHEBI:83833"/>
        <dbReference type="ChEBI" id="CHEBI:83834"/>
        <dbReference type="EC" id="5.2.1.8"/>
    </reaction>
</comment>
<keyword evidence="12" id="KW-0963">Cytoplasm</keyword>
<dbReference type="Gene3D" id="3.10.50.40">
    <property type="match status" value="1"/>
</dbReference>
<evidence type="ECO:0000256" key="3">
    <source>
        <dbReference type="ARBA" id="ARBA00013194"/>
    </source>
</evidence>
<evidence type="ECO:0000256" key="13">
    <source>
        <dbReference type="PROSITE-ProRule" id="PRU00277"/>
    </source>
</evidence>
<evidence type="ECO:0000313" key="19">
    <source>
        <dbReference type="Proteomes" id="UP000030392"/>
    </source>
</evidence>
<dbReference type="InterPro" id="IPR037041">
    <property type="entry name" value="Trigger_fac_C_sf"/>
</dbReference>
<name>A0A0A2C4X7_PROMR</name>
<dbReference type="Pfam" id="PF05698">
    <property type="entry name" value="Trigger_C"/>
    <property type="match status" value="1"/>
</dbReference>
<dbReference type="InterPro" id="IPR008881">
    <property type="entry name" value="Trigger_fac_ribosome-bd_bac"/>
</dbReference>
<comment type="similarity">
    <text evidence="2 12 14">Belongs to the FKBP-type PPIase family. Tig subfamily.</text>
</comment>
<dbReference type="EMBL" id="JNAX01000011">
    <property type="protein sequence ID" value="KGG20542.1"/>
    <property type="molecule type" value="Genomic_DNA"/>
</dbReference>
<dbReference type="InterPro" id="IPR046357">
    <property type="entry name" value="PPIase_dom_sf"/>
</dbReference>
<dbReference type="PANTHER" id="PTHR30560:SF3">
    <property type="entry name" value="TRIGGER FACTOR-LIKE PROTEIN TIG, CHLOROPLASTIC"/>
    <property type="match status" value="1"/>
</dbReference>
<evidence type="ECO:0000256" key="2">
    <source>
        <dbReference type="ARBA" id="ARBA00005464"/>
    </source>
</evidence>
<dbReference type="InterPro" id="IPR008880">
    <property type="entry name" value="Trigger_fac_C"/>
</dbReference>
<keyword evidence="6 12" id="KW-0697">Rotamase</keyword>
<dbReference type="HAMAP" id="MF_00303">
    <property type="entry name" value="Trigger_factor_Tig"/>
    <property type="match status" value="1"/>
</dbReference>
<evidence type="ECO:0000256" key="16">
    <source>
        <dbReference type="SAM" id="MobiDB-lite"/>
    </source>
</evidence>
<comment type="function">
    <text evidence="10 12">Involved in protein export. Acts as a chaperone by maintaining the newly synthesized protein in an open conformation. Functions as a peptidyl-prolyl cis-trans isomerase.</text>
</comment>
<reference evidence="19" key="1">
    <citation type="journal article" date="2014" name="Sci. Data">
        <title>Genomes of diverse isolates of the marine cyanobacterium Prochlorococcus.</title>
        <authorList>
            <person name="Biller S."/>
            <person name="Berube P."/>
            <person name="Thompson J."/>
            <person name="Kelly L."/>
            <person name="Roggensack S."/>
            <person name="Awad L."/>
            <person name="Roache-Johnson K."/>
            <person name="Ding H."/>
            <person name="Giovannoni S.J."/>
            <person name="Moore L.R."/>
            <person name="Chisholm S.W."/>
        </authorList>
    </citation>
    <scope>NUCLEOTIDE SEQUENCE [LARGE SCALE GENOMIC DNA]</scope>
    <source>
        <strain evidence="19">PAC1</strain>
    </source>
</reference>
<keyword evidence="15" id="KW-0175">Coiled coil</keyword>
<organism evidence="18 19">
    <name type="scientific">Prochlorococcus marinus str. PAC1</name>
    <dbReference type="NCBI Taxonomy" id="59924"/>
    <lineage>
        <taxon>Bacteria</taxon>
        <taxon>Bacillati</taxon>
        <taxon>Cyanobacteriota</taxon>
        <taxon>Cyanophyceae</taxon>
        <taxon>Synechococcales</taxon>
        <taxon>Prochlorococcaceae</taxon>
        <taxon>Prochlorococcus</taxon>
    </lineage>
</organism>
<dbReference type="GO" id="GO:0005737">
    <property type="term" value="C:cytoplasm"/>
    <property type="evidence" value="ECO:0007669"/>
    <property type="project" value="UniProtKB-SubCell"/>
</dbReference>
<dbReference type="EC" id="5.2.1.8" evidence="3 12"/>
<dbReference type="Pfam" id="PF00254">
    <property type="entry name" value="FKBP_C"/>
    <property type="match status" value="1"/>
</dbReference>
<dbReference type="FunFam" id="3.30.70.1050:FF:000004">
    <property type="entry name" value="Trigger factor"/>
    <property type="match status" value="1"/>
</dbReference>
<dbReference type="Gene3D" id="3.30.70.1050">
    <property type="entry name" value="Trigger factor ribosome-binding domain"/>
    <property type="match status" value="1"/>
</dbReference>
<evidence type="ECO:0000256" key="8">
    <source>
        <dbReference type="ARBA" id="ARBA00023235"/>
    </source>
</evidence>
<keyword evidence="9 12" id="KW-0131">Cell cycle</keyword>
<dbReference type="Gene3D" id="1.10.3120.10">
    <property type="entry name" value="Trigger factor, C-terminal domain"/>
    <property type="match status" value="1"/>
</dbReference>
<dbReference type="NCBIfam" id="TIGR00115">
    <property type="entry name" value="tig"/>
    <property type="match status" value="1"/>
</dbReference>
<comment type="caution">
    <text evidence="18">The sequence shown here is derived from an EMBL/GenBank/DDBJ whole genome shotgun (WGS) entry which is preliminary data.</text>
</comment>
<dbReference type="InterPro" id="IPR027304">
    <property type="entry name" value="Trigger_fact/SurA_dom_sf"/>
</dbReference>
<evidence type="ECO:0000256" key="6">
    <source>
        <dbReference type="ARBA" id="ARBA00023110"/>
    </source>
</evidence>
<gene>
    <name evidence="12" type="primary">tig</name>
    <name evidence="18" type="ORF">EV03_1043</name>
</gene>
<feature type="coiled-coil region" evidence="15">
    <location>
        <begin position="274"/>
        <end position="301"/>
    </location>
</feature>
<dbReference type="AlphaFoldDB" id="A0A0A2C4X7"/>
<evidence type="ECO:0000256" key="10">
    <source>
        <dbReference type="ARBA" id="ARBA00024849"/>
    </source>
</evidence>
<dbReference type="SUPFAM" id="SSF54534">
    <property type="entry name" value="FKBP-like"/>
    <property type="match status" value="1"/>
</dbReference>
<dbReference type="InterPro" id="IPR001179">
    <property type="entry name" value="PPIase_FKBP_dom"/>
</dbReference>
<dbReference type="SUPFAM" id="SSF109998">
    <property type="entry name" value="Triger factor/SurA peptide-binding domain-like"/>
    <property type="match status" value="1"/>
</dbReference>
<dbReference type="SUPFAM" id="SSF102735">
    <property type="entry name" value="Trigger factor ribosome-binding domain"/>
    <property type="match status" value="1"/>
</dbReference>
<dbReference type="Pfam" id="PF05697">
    <property type="entry name" value="Trigger_N"/>
    <property type="match status" value="1"/>
</dbReference>
<accession>A0A0A2C4X7</accession>
<evidence type="ECO:0000259" key="17">
    <source>
        <dbReference type="PROSITE" id="PS50059"/>
    </source>
</evidence>
<comment type="domain">
    <text evidence="12">Consists of 3 domains; the N-terminus binds the ribosome, the middle domain has PPIase activity, while the C-terminus has intrinsic chaperone activity on its own.</text>
</comment>
<evidence type="ECO:0000256" key="11">
    <source>
        <dbReference type="ARBA" id="ARBA00029986"/>
    </source>
</evidence>
<evidence type="ECO:0000313" key="18">
    <source>
        <dbReference type="EMBL" id="KGG20542.1"/>
    </source>
</evidence>
<dbReference type="GO" id="GO:0043022">
    <property type="term" value="F:ribosome binding"/>
    <property type="evidence" value="ECO:0007669"/>
    <property type="project" value="TreeGrafter"/>
</dbReference>
<dbReference type="GO" id="GO:0051301">
    <property type="term" value="P:cell division"/>
    <property type="evidence" value="ECO:0007669"/>
    <property type="project" value="UniProtKB-KW"/>
</dbReference>
<dbReference type="RefSeq" id="WP_036905860.1">
    <property type="nucleotide sequence ID" value="NZ_CP138967.1"/>
</dbReference>
<dbReference type="PANTHER" id="PTHR30560">
    <property type="entry name" value="TRIGGER FACTOR CHAPERONE AND PEPTIDYL-PROLYL CIS/TRANS ISOMERASE"/>
    <property type="match status" value="1"/>
</dbReference>
<dbReference type="InterPro" id="IPR005215">
    <property type="entry name" value="Trig_fac"/>
</dbReference>
<evidence type="ECO:0000256" key="15">
    <source>
        <dbReference type="SAM" id="Coils"/>
    </source>
</evidence>
<comment type="subcellular location">
    <subcellularLocation>
        <location evidence="12">Cytoplasm</location>
    </subcellularLocation>
    <text evidence="12">About half TF is bound to the ribosome near the polypeptide exit tunnel while the other half is free in the cytoplasm.</text>
</comment>
<keyword evidence="7 12" id="KW-0143">Chaperone</keyword>
<dbReference type="GO" id="GO:0051083">
    <property type="term" value="P:'de novo' cotranslational protein folding"/>
    <property type="evidence" value="ECO:0007669"/>
    <property type="project" value="TreeGrafter"/>
</dbReference>
<keyword evidence="5 12" id="KW-0132">Cell division</keyword>
<dbReference type="GO" id="GO:0044183">
    <property type="term" value="F:protein folding chaperone"/>
    <property type="evidence" value="ECO:0007669"/>
    <property type="project" value="TreeGrafter"/>
</dbReference>
<proteinExistence type="inferred from homology"/>
<evidence type="ECO:0000256" key="7">
    <source>
        <dbReference type="ARBA" id="ARBA00023186"/>
    </source>
</evidence>
<dbReference type="PROSITE" id="PS50059">
    <property type="entry name" value="FKBP_PPIASE"/>
    <property type="match status" value="1"/>
</dbReference>
<evidence type="ECO:0000256" key="12">
    <source>
        <dbReference type="HAMAP-Rule" id="MF_00303"/>
    </source>
</evidence>
<dbReference type="PIRSF" id="PIRSF003095">
    <property type="entry name" value="Trigger_factor"/>
    <property type="match status" value="1"/>
</dbReference>
<evidence type="ECO:0000256" key="4">
    <source>
        <dbReference type="ARBA" id="ARBA00016902"/>
    </source>
</evidence>
<evidence type="ECO:0000256" key="14">
    <source>
        <dbReference type="RuleBase" id="RU003914"/>
    </source>
</evidence>
<dbReference type="InterPro" id="IPR036611">
    <property type="entry name" value="Trigger_fac_ribosome-bd_sf"/>
</dbReference>
<keyword evidence="8 12" id="KW-0413">Isomerase</keyword>
<protein>
    <recommendedName>
        <fullName evidence="4 12">Trigger factor</fullName>
        <shortName evidence="12">TF</shortName>
        <ecNumber evidence="3 12">5.2.1.8</ecNumber>
    </recommendedName>
    <alternativeName>
        <fullName evidence="11 12">PPIase</fullName>
    </alternativeName>
</protein>
<dbReference type="GO" id="GO:0043335">
    <property type="term" value="P:protein unfolding"/>
    <property type="evidence" value="ECO:0007669"/>
    <property type="project" value="TreeGrafter"/>
</dbReference>
<feature type="compositionally biased region" description="Basic and acidic residues" evidence="16">
    <location>
        <begin position="439"/>
        <end position="453"/>
    </location>
</feature>
<evidence type="ECO:0000256" key="5">
    <source>
        <dbReference type="ARBA" id="ARBA00022618"/>
    </source>
</evidence>
<evidence type="ECO:0000256" key="1">
    <source>
        <dbReference type="ARBA" id="ARBA00000971"/>
    </source>
</evidence>
<dbReference type="FunFam" id="3.10.50.40:FF:000001">
    <property type="entry name" value="Trigger factor"/>
    <property type="match status" value="1"/>
</dbReference>
<dbReference type="Proteomes" id="UP000030392">
    <property type="component" value="Unassembled WGS sequence"/>
</dbReference>
<evidence type="ECO:0000256" key="9">
    <source>
        <dbReference type="ARBA" id="ARBA00023306"/>
    </source>
</evidence>
<sequence length="472" mass="53072">MSAAKLNVKTSSKPNSRIAVEVEVPADRCKNSYDEALSKLSRSISIPGFRKGKVPRTVVIQQLGVKRIQASALESLLQKVWTETLDQEGIEPLCEPELEDGFETILENFNPEKTLILKLETDITPIPTLKKSSGLTAEVENLIFDPKKVDELIEQSRAQLATKVPVSDRAAKKGDIALVSFKGSFSDDGSEIEGGSADSIEIELEQGRMIPGFIEGVIGMNIKDEKILKCEFPKDYHQEEAKGRKAEFKVILEDLKIKELPELNDDFAKQASDKENMSDLRADLEKRLKEDTERKQAKTRQDSLLDVLVKELEVELPKSLIDQEVRIIVEQTAQNFAQQGIDVKSMFTPELVKSLMESSKGEAEKKLRQKFALNALAKSEKIDVSQKEINSKLKELDSDIKLSNEKNIDKDRLKEAITDDLLQEKLFAWLEENNTILEKAPEKTKDQSKEKSSKKTTTNANKEKKSSKKPKS</sequence>
<dbReference type="GO" id="GO:0003755">
    <property type="term" value="F:peptidyl-prolyl cis-trans isomerase activity"/>
    <property type="evidence" value="ECO:0007669"/>
    <property type="project" value="UniProtKB-UniRule"/>
</dbReference>
<feature type="domain" description="PPIase FKBP-type" evidence="17">
    <location>
        <begin position="174"/>
        <end position="261"/>
    </location>
</feature>
<dbReference type="GO" id="GO:0015031">
    <property type="term" value="P:protein transport"/>
    <property type="evidence" value="ECO:0007669"/>
    <property type="project" value="UniProtKB-UniRule"/>
</dbReference>
<feature type="region of interest" description="Disordered" evidence="16">
    <location>
        <begin position="437"/>
        <end position="472"/>
    </location>
</feature>